<sequence length="38" mass="4715">MINDNKKKFDKKKNRILRLNVKNDTFLAKKRKKKVRKK</sequence>
<dbReference type="AlphaFoldDB" id="A0A6C0LXE0"/>
<accession>A0A6C0LXE0</accession>
<organism evidence="1">
    <name type="scientific">viral metagenome</name>
    <dbReference type="NCBI Taxonomy" id="1070528"/>
    <lineage>
        <taxon>unclassified sequences</taxon>
        <taxon>metagenomes</taxon>
        <taxon>organismal metagenomes</taxon>
    </lineage>
</organism>
<dbReference type="EMBL" id="MN740586">
    <property type="protein sequence ID" value="QHU35317.1"/>
    <property type="molecule type" value="Genomic_DNA"/>
</dbReference>
<name>A0A6C0LXE0_9ZZZZ</name>
<reference evidence="1" key="1">
    <citation type="journal article" date="2020" name="Nature">
        <title>Giant virus diversity and host interactions through global metagenomics.</title>
        <authorList>
            <person name="Schulz F."/>
            <person name="Roux S."/>
            <person name="Paez-Espino D."/>
            <person name="Jungbluth S."/>
            <person name="Walsh D.A."/>
            <person name="Denef V.J."/>
            <person name="McMahon K.D."/>
            <person name="Konstantinidis K.T."/>
            <person name="Eloe-Fadrosh E.A."/>
            <person name="Kyrpides N.C."/>
            <person name="Woyke T."/>
        </authorList>
    </citation>
    <scope>NUCLEOTIDE SEQUENCE</scope>
    <source>
        <strain evidence="1">GVMAG-S-1017745-26</strain>
    </source>
</reference>
<evidence type="ECO:0000313" key="1">
    <source>
        <dbReference type="EMBL" id="QHU35317.1"/>
    </source>
</evidence>
<protein>
    <submittedName>
        <fullName evidence="1">Uncharacterized protein</fullName>
    </submittedName>
</protein>
<proteinExistence type="predicted"/>